<organism evidence="2 3">
    <name type="scientific">Candidatus Scybalenecus merdavium</name>
    <dbReference type="NCBI Taxonomy" id="2840939"/>
    <lineage>
        <taxon>Bacteria</taxon>
        <taxon>Bacillati</taxon>
        <taxon>Bacillota</taxon>
        <taxon>Clostridia</taxon>
        <taxon>Eubacteriales</taxon>
        <taxon>Oscillospiraceae</taxon>
        <taxon>Oscillospiraceae incertae sedis</taxon>
        <taxon>Candidatus Scybalenecus</taxon>
    </lineage>
</organism>
<dbReference type="InterPro" id="IPR005561">
    <property type="entry name" value="ANTAR"/>
</dbReference>
<evidence type="ECO:0000313" key="3">
    <source>
        <dbReference type="Proteomes" id="UP000824125"/>
    </source>
</evidence>
<feature type="domain" description="ANTAR" evidence="1">
    <location>
        <begin position="104"/>
        <end position="165"/>
    </location>
</feature>
<dbReference type="EMBL" id="DVNM01000020">
    <property type="protein sequence ID" value="HIU69086.1"/>
    <property type="molecule type" value="Genomic_DNA"/>
</dbReference>
<dbReference type="Proteomes" id="UP000824125">
    <property type="component" value="Unassembled WGS sequence"/>
</dbReference>
<sequence>MKDIIVAYPSKKTALHLAGLLEEGGVSVSHVCALGASVLQIALQMHAGVVVCAASLSDMRAEELAERLPFGFDVLAIGMGTDGMSNLVFMHPPLDYADFINTALVLSMGSGGTARRDNGGQEAIDKAKEILACTRGFTEPEAHRYLQRMSMESGKKLEAVAREIIDELL</sequence>
<dbReference type="SMART" id="SM01012">
    <property type="entry name" value="ANTAR"/>
    <property type="match status" value="1"/>
</dbReference>
<dbReference type="SUPFAM" id="SSF52172">
    <property type="entry name" value="CheY-like"/>
    <property type="match status" value="1"/>
</dbReference>
<dbReference type="InterPro" id="IPR036388">
    <property type="entry name" value="WH-like_DNA-bd_sf"/>
</dbReference>
<protein>
    <submittedName>
        <fullName evidence="2">ANTAR domain-containing protein</fullName>
    </submittedName>
</protein>
<comment type="caution">
    <text evidence="2">The sequence shown here is derived from an EMBL/GenBank/DDBJ whole genome shotgun (WGS) entry which is preliminary data.</text>
</comment>
<evidence type="ECO:0000259" key="1">
    <source>
        <dbReference type="PROSITE" id="PS50921"/>
    </source>
</evidence>
<evidence type="ECO:0000313" key="2">
    <source>
        <dbReference type="EMBL" id="HIU69086.1"/>
    </source>
</evidence>
<gene>
    <name evidence="2" type="ORF">IAD23_03935</name>
</gene>
<proteinExistence type="predicted"/>
<dbReference type="PROSITE" id="PS50921">
    <property type="entry name" value="ANTAR"/>
    <property type="match status" value="1"/>
</dbReference>
<dbReference type="Gene3D" id="1.10.10.10">
    <property type="entry name" value="Winged helix-like DNA-binding domain superfamily/Winged helix DNA-binding domain"/>
    <property type="match status" value="1"/>
</dbReference>
<reference evidence="2" key="2">
    <citation type="journal article" date="2021" name="PeerJ">
        <title>Extensive microbial diversity within the chicken gut microbiome revealed by metagenomics and culture.</title>
        <authorList>
            <person name="Gilroy R."/>
            <person name="Ravi A."/>
            <person name="Getino M."/>
            <person name="Pursley I."/>
            <person name="Horton D.L."/>
            <person name="Alikhan N.F."/>
            <person name="Baker D."/>
            <person name="Gharbi K."/>
            <person name="Hall N."/>
            <person name="Watson M."/>
            <person name="Adriaenssens E.M."/>
            <person name="Foster-Nyarko E."/>
            <person name="Jarju S."/>
            <person name="Secka A."/>
            <person name="Antonio M."/>
            <person name="Oren A."/>
            <person name="Chaudhuri R.R."/>
            <person name="La Ragione R."/>
            <person name="Hildebrand F."/>
            <person name="Pallen M.J."/>
        </authorList>
    </citation>
    <scope>NUCLEOTIDE SEQUENCE</scope>
    <source>
        <strain evidence="2">CHK176-6737</strain>
    </source>
</reference>
<dbReference type="GO" id="GO:0003723">
    <property type="term" value="F:RNA binding"/>
    <property type="evidence" value="ECO:0007669"/>
    <property type="project" value="InterPro"/>
</dbReference>
<dbReference type="InterPro" id="IPR011006">
    <property type="entry name" value="CheY-like_superfamily"/>
</dbReference>
<dbReference type="AlphaFoldDB" id="A0A9D1MU04"/>
<accession>A0A9D1MU04</accession>
<name>A0A9D1MU04_9FIRM</name>
<reference evidence="2" key="1">
    <citation type="submission" date="2020-10" db="EMBL/GenBank/DDBJ databases">
        <authorList>
            <person name="Gilroy R."/>
        </authorList>
    </citation>
    <scope>NUCLEOTIDE SEQUENCE</scope>
    <source>
        <strain evidence="2">CHK176-6737</strain>
    </source>
</reference>
<dbReference type="Pfam" id="PF03861">
    <property type="entry name" value="ANTAR"/>
    <property type="match status" value="1"/>
</dbReference>